<feature type="compositionally biased region" description="Basic and acidic residues" evidence="1">
    <location>
        <begin position="536"/>
        <end position="566"/>
    </location>
</feature>
<dbReference type="SUPFAM" id="SSF53300">
    <property type="entry name" value="vWA-like"/>
    <property type="match status" value="1"/>
</dbReference>
<evidence type="ECO:0000259" key="3">
    <source>
        <dbReference type="Pfam" id="PF13519"/>
    </source>
</evidence>
<accession>A0A545TST5</accession>
<feature type="domain" description="VWFA" evidence="3">
    <location>
        <begin position="103"/>
        <end position="209"/>
    </location>
</feature>
<name>A0A545TST5_9GAMM</name>
<feature type="compositionally biased region" description="Low complexity" evidence="1">
    <location>
        <begin position="514"/>
        <end position="528"/>
    </location>
</feature>
<dbReference type="PANTHER" id="PTHR22550">
    <property type="entry name" value="SPORE GERMINATION PROTEIN"/>
    <property type="match status" value="1"/>
</dbReference>
<keyword evidence="5" id="KW-1185">Reference proteome</keyword>
<dbReference type="PANTHER" id="PTHR22550:SF14">
    <property type="entry name" value="VWFA DOMAIN-CONTAINING PROTEIN"/>
    <property type="match status" value="1"/>
</dbReference>
<evidence type="ECO:0000256" key="2">
    <source>
        <dbReference type="SAM" id="Phobius"/>
    </source>
</evidence>
<dbReference type="InterPro" id="IPR036465">
    <property type="entry name" value="vWFA_dom_sf"/>
</dbReference>
<dbReference type="Gene3D" id="3.40.50.410">
    <property type="entry name" value="von Willebrand factor, type A domain"/>
    <property type="match status" value="1"/>
</dbReference>
<feature type="transmembrane region" description="Helical" evidence="2">
    <location>
        <begin position="15"/>
        <end position="34"/>
    </location>
</feature>
<dbReference type="AlphaFoldDB" id="A0A545TST5"/>
<dbReference type="Proteomes" id="UP000315439">
    <property type="component" value="Unassembled WGS sequence"/>
</dbReference>
<feature type="transmembrane region" description="Helical" evidence="2">
    <location>
        <begin position="69"/>
        <end position="88"/>
    </location>
</feature>
<dbReference type="InterPro" id="IPR050768">
    <property type="entry name" value="UPF0353/GerABKA_families"/>
</dbReference>
<keyword evidence="2" id="KW-0812">Transmembrane</keyword>
<dbReference type="EMBL" id="VIKS01000018">
    <property type="protein sequence ID" value="TQV80276.1"/>
    <property type="molecule type" value="Genomic_DNA"/>
</dbReference>
<evidence type="ECO:0000313" key="5">
    <source>
        <dbReference type="Proteomes" id="UP000315439"/>
    </source>
</evidence>
<keyword evidence="2" id="KW-0472">Membrane</keyword>
<dbReference type="Gene3D" id="1.25.40.10">
    <property type="entry name" value="Tetratricopeptide repeat domain"/>
    <property type="match status" value="1"/>
</dbReference>
<keyword evidence="2" id="KW-1133">Transmembrane helix</keyword>
<evidence type="ECO:0000313" key="4">
    <source>
        <dbReference type="EMBL" id="TQV80276.1"/>
    </source>
</evidence>
<protein>
    <submittedName>
        <fullName evidence="4">VWA domain-containing protein</fullName>
    </submittedName>
</protein>
<gene>
    <name evidence="4" type="ORF">FLL46_26530</name>
</gene>
<comment type="caution">
    <text evidence="4">The sequence shown here is derived from an EMBL/GenBank/DDBJ whole genome shotgun (WGS) entry which is preliminary data.</text>
</comment>
<sequence>MWSVQMPIEITDFHFLRPYLLWLLIPVLLIVFYLKHSARKQSAWQNVISPHLLEFLFVSGEKNKVRSSIWLVGLLACSIIIAISGPSVRQKAVPVFETENAQVILLDLSLSMDATDIKPSRLERAKFKLLDVLNQTKEGTVALVVYAGDAFVISPLTSDSNTIANMVPTLSTRIMPVLGSRPDVAINQSIELLKNAKHTRGSIIWLTDGVESKFVDPIISSVQQSHYQLSILAVGTEQGAPIPLPDGNGFLKDNSGAIVIPKLEASSLIEISEKTNAGYVKLTADDKDIEYLQRHQQWQAENSDEAEEGNQALSRWIDDGYWIIWLALSLLLVKIIRQPSGQFNQVNIGITVLLTFGLMTPQPVQAVSWDDLWFTKNQQADKAYAQGNYEKAAELYENQQWQATSQYRNGNFAEAANNFDPEQSIQSLYNHATSMAKSQQLQPALDAYNQLLEKQPDHEDAQFNKKIIEDMLKQQQQQNQQQKDQESDQQNKDQQSQDSESDSQEQQKSDENSEQQQENQQQEQQQSAEEQEQQEAEQKEMEMTEDQRNKSEKDQALEHWLEKIPDDPGGLLRRKMYREYQRRGRQQKEEKLW</sequence>
<dbReference type="SUPFAM" id="SSF48452">
    <property type="entry name" value="TPR-like"/>
    <property type="match status" value="1"/>
</dbReference>
<dbReference type="OrthoDB" id="9807628at2"/>
<organism evidence="4 5">
    <name type="scientific">Aliikangiella coralliicola</name>
    <dbReference type="NCBI Taxonomy" id="2592383"/>
    <lineage>
        <taxon>Bacteria</taxon>
        <taxon>Pseudomonadati</taxon>
        <taxon>Pseudomonadota</taxon>
        <taxon>Gammaproteobacteria</taxon>
        <taxon>Oceanospirillales</taxon>
        <taxon>Pleioneaceae</taxon>
        <taxon>Aliikangiella</taxon>
    </lineage>
</organism>
<dbReference type="Pfam" id="PF13519">
    <property type="entry name" value="VWA_2"/>
    <property type="match status" value="1"/>
</dbReference>
<evidence type="ECO:0000256" key="1">
    <source>
        <dbReference type="SAM" id="MobiDB-lite"/>
    </source>
</evidence>
<dbReference type="InterPro" id="IPR011990">
    <property type="entry name" value="TPR-like_helical_dom_sf"/>
</dbReference>
<feature type="region of interest" description="Disordered" evidence="1">
    <location>
        <begin position="473"/>
        <end position="575"/>
    </location>
</feature>
<dbReference type="InterPro" id="IPR002035">
    <property type="entry name" value="VWF_A"/>
</dbReference>
<reference evidence="4 5" key="1">
    <citation type="submission" date="2019-07" db="EMBL/GenBank/DDBJ databases">
        <title>Draft genome for Aliikangiella sp. M105.</title>
        <authorList>
            <person name="Wang G."/>
        </authorList>
    </citation>
    <scope>NUCLEOTIDE SEQUENCE [LARGE SCALE GENOMIC DNA]</scope>
    <source>
        <strain evidence="4 5">M105</strain>
    </source>
</reference>
<proteinExistence type="predicted"/>